<feature type="compositionally biased region" description="Basic and acidic residues" evidence="1">
    <location>
        <begin position="357"/>
        <end position="368"/>
    </location>
</feature>
<gene>
    <name evidence="2" type="ORF">K460DRAFT_405232</name>
</gene>
<feature type="region of interest" description="Disordered" evidence="1">
    <location>
        <begin position="177"/>
        <end position="242"/>
    </location>
</feature>
<dbReference type="GeneID" id="63854071"/>
<feature type="region of interest" description="Disordered" evidence="1">
    <location>
        <begin position="1"/>
        <end position="45"/>
    </location>
</feature>
<dbReference type="AlphaFoldDB" id="A0A9P4L854"/>
<feature type="compositionally biased region" description="Polar residues" evidence="1">
    <location>
        <begin position="439"/>
        <end position="448"/>
    </location>
</feature>
<feature type="compositionally biased region" description="Basic and acidic residues" evidence="1">
    <location>
        <begin position="392"/>
        <end position="401"/>
    </location>
</feature>
<accession>A0A9P4L854</accession>
<comment type="caution">
    <text evidence="2">The sequence shown here is derived from an EMBL/GenBank/DDBJ whole genome shotgun (WGS) entry which is preliminary data.</text>
</comment>
<dbReference type="RefSeq" id="XP_040787517.1">
    <property type="nucleotide sequence ID" value="XM_040936821.1"/>
</dbReference>
<proteinExistence type="predicted"/>
<dbReference type="EMBL" id="ML976616">
    <property type="protein sequence ID" value="KAF1844954.1"/>
    <property type="molecule type" value="Genomic_DNA"/>
</dbReference>
<organism evidence="2 3">
    <name type="scientific">Cucurbitaria berberidis CBS 394.84</name>
    <dbReference type="NCBI Taxonomy" id="1168544"/>
    <lineage>
        <taxon>Eukaryota</taxon>
        <taxon>Fungi</taxon>
        <taxon>Dikarya</taxon>
        <taxon>Ascomycota</taxon>
        <taxon>Pezizomycotina</taxon>
        <taxon>Dothideomycetes</taxon>
        <taxon>Pleosporomycetidae</taxon>
        <taxon>Pleosporales</taxon>
        <taxon>Pleosporineae</taxon>
        <taxon>Cucurbitariaceae</taxon>
        <taxon>Cucurbitaria</taxon>
    </lineage>
</organism>
<evidence type="ECO:0000256" key="1">
    <source>
        <dbReference type="SAM" id="MobiDB-lite"/>
    </source>
</evidence>
<dbReference type="OrthoDB" id="3799503at2759"/>
<name>A0A9P4L854_9PLEO</name>
<reference evidence="2" key="1">
    <citation type="submission" date="2020-01" db="EMBL/GenBank/DDBJ databases">
        <authorList>
            <consortium name="DOE Joint Genome Institute"/>
            <person name="Haridas S."/>
            <person name="Albert R."/>
            <person name="Binder M."/>
            <person name="Bloem J."/>
            <person name="Labutti K."/>
            <person name="Salamov A."/>
            <person name="Andreopoulos B."/>
            <person name="Baker S.E."/>
            <person name="Barry K."/>
            <person name="Bills G."/>
            <person name="Bluhm B.H."/>
            <person name="Cannon C."/>
            <person name="Castanera R."/>
            <person name="Culley D.E."/>
            <person name="Daum C."/>
            <person name="Ezra D."/>
            <person name="Gonzalez J.B."/>
            <person name="Henrissat B."/>
            <person name="Kuo A."/>
            <person name="Liang C."/>
            <person name="Lipzen A."/>
            <person name="Lutzoni F."/>
            <person name="Magnuson J."/>
            <person name="Mondo S."/>
            <person name="Nolan M."/>
            <person name="Ohm R."/>
            <person name="Pangilinan J."/>
            <person name="Park H.-J."/>
            <person name="Ramirez L."/>
            <person name="Alfaro M."/>
            <person name="Sun H."/>
            <person name="Tritt A."/>
            <person name="Yoshinaga Y."/>
            <person name="Zwiers L.-H."/>
            <person name="Turgeon B.G."/>
            <person name="Goodwin S.B."/>
            <person name="Spatafora J.W."/>
            <person name="Crous P.W."/>
            <person name="Grigoriev I.V."/>
        </authorList>
    </citation>
    <scope>NUCLEOTIDE SEQUENCE</scope>
    <source>
        <strain evidence="2">CBS 394.84</strain>
    </source>
</reference>
<feature type="region of interest" description="Disordered" evidence="1">
    <location>
        <begin position="321"/>
        <end position="448"/>
    </location>
</feature>
<sequence>MVNHAGIPRSWRRARRARQDPTQQQQRHQYRQQPQPQQQQQYGAYNQQQQFQYNPHAQDGLGYATQQIANGNQYGNSMVNGSGTNYGYASQSQTWYPGVSYDPTMNVVVPGDYSPMPAYPYSYGVQNYRYMVNAQQSWPSPQELGHVGYYAGYNHHQHSRHRDNSHRNNSRAHRDNNALQNQQGSGSPDQIQTFMPDHYRPTYTGEADSDLPYDGQSAQDNVSRRPLVASRPGVEGKRLDPSVNMEPLSSYVQQMADYERQYPKPPAFSDPYALPQDTVPFAQRRVPGVRPASAMKFIPGHRALSDIEKFDRNIRELPVEEQDVREREDKVEQQVVDDQRANGKQVLSHATRQTQANEERNFTSREQTEASFELLKKANLPGQAPAEQLNKPVKDKMDRKAVPATPHGPYLSTTKTPASSPPPKRIKEEPVTSPVPETGKSTIATTSAVISRPADNGWGNFYAHIRQDDKNMVVQLQRDLGRMGGKAFRPEIRETYKDQQGHSEVAVHEKIAGNTAVKAGEEEENEDMDGGGVEIGDEQLVGVVGKE</sequence>
<feature type="compositionally biased region" description="Low complexity" evidence="1">
    <location>
        <begin position="20"/>
        <end position="45"/>
    </location>
</feature>
<evidence type="ECO:0000313" key="2">
    <source>
        <dbReference type="EMBL" id="KAF1844954.1"/>
    </source>
</evidence>
<feature type="compositionally biased region" description="Polar residues" evidence="1">
    <location>
        <begin position="179"/>
        <end position="193"/>
    </location>
</feature>
<feature type="region of interest" description="Disordered" evidence="1">
    <location>
        <begin position="513"/>
        <end position="535"/>
    </location>
</feature>
<protein>
    <submittedName>
        <fullName evidence="2">Uncharacterized protein</fullName>
    </submittedName>
</protein>
<evidence type="ECO:0000313" key="3">
    <source>
        <dbReference type="Proteomes" id="UP000800039"/>
    </source>
</evidence>
<feature type="compositionally biased region" description="Basic and acidic residues" evidence="1">
    <location>
        <begin position="321"/>
        <end position="341"/>
    </location>
</feature>
<keyword evidence="3" id="KW-1185">Reference proteome</keyword>
<dbReference type="Proteomes" id="UP000800039">
    <property type="component" value="Unassembled WGS sequence"/>
</dbReference>